<keyword evidence="3" id="KW-0808">Transferase</keyword>
<dbReference type="AlphaFoldDB" id="A0A5J5EB38"/>
<proteinExistence type="inferred from homology"/>
<dbReference type="InterPro" id="IPR007757">
    <property type="entry name" value="MT-A70-like"/>
</dbReference>
<evidence type="ECO:0000256" key="4">
    <source>
        <dbReference type="ARBA" id="ARBA00022691"/>
    </source>
</evidence>
<dbReference type="GO" id="GO:0036396">
    <property type="term" value="C:RNA N6-methyladenosine methyltransferase complex"/>
    <property type="evidence" value="ECO:0007669"/>
    <property type="project" value="TreeGrafter"/>
</dbReference>
<comment type="catalytic activity">
    <reaction evidence="5">
        <text>an adenosine in mRNA + S-adenosyl-L-methionine = an N(6)-methyladenosine in mRNA + S-adenosyl-L-homocysteine + H(+)</text>
        <dbReference type="Rhea" id="RHEA:55584"/>
        <dbReference type="Rhea" id="RHEA-COMP:12414"/>
        <dbReference type="Rhea" id="RHEA-COMP:12417"/>
        <dbReference type="ChEBI" id="CHEBI:15378"/>
        <dbReference type="ChEBI" id="CHEBI:57856"/>
        <dbReference type="ChEBI" id="CHEBI:59789"/>
        <dbReference type="ChEBI" id="CHEBI:74411"/>
        <dbReference type="ChEBI" id="CHEBI:74449"/>
        <dbReference type="EC" id="2.1.1.348"/>
    </reaction>
</comment>
<dbReference type="PROSITE" id="PS51143">
    <property type="entry name" value="MT_A70"/>
    <property type="match status" value="1"/>
</dbReference>
<dbReference type="PANTHER" id="PTHR12829">
    <property type="entry name" value="N6-ADENOSINE-METHYLTRANSFERASE"/>
    <property type="match status" value="1"/>
</dbReference>
<dbReference type="PANTHER" id="PTHR12829:SF7">
    <property type="entry name" value="N6-ADENOSINE-METHYLTRANSFERASE CATALYTIC SUBUNIT"/>
    <property type="match status" value="1"/>
</dbReference>
<evidence type="ECO:0000256" key="2">
    <source>
        <dbReference type="ARBA" id="ARBA00022603"/>
    </source>
</evidence>
<feature type="non-terminal residue" evidence="7">
    <location>
        <position position="1"/>
    </location>
</feature>
<dbReference type="EC" id="2.1.1.348" evidence="1"/>
<name>A0A5J5EB38_9PEZI</name>
<sequence>FLANILSAPWTIHMKLPYKQMSDDDVLSLPIECLQEDGVIFLWVTGRSHPRGLDCLKHWGYRCVDELSWLKTNQINATVATGRTGHWLNHLKETCLVGIKGNPTLSEKIDFNSLAETIRETSHKPDGLYGIIERMVGQGARKLELFGRQHNMRHGWTTIGNDLPGVHLVEPGLIDSFQRYTSYMKRTGAMYGPGSARALALTLPPKRRGGLHMTGGPWNTQPGFVNN</sequence>
<dbReference type="OrthoDB" id="10262526at2759"/>
<keyword evidence="2" id="KW-0489">Methyltransferase</keyword>
<comment type="similarity">
    <text evidence="6">Belongs to the MT-A70-like family.</text>
</comment>
<comment type="caution">
    <text evidence="7">The sequence shown here is derived from an EMBL/GenBank/DDBJ whole genome shotgun (WGS) entry which is preliminary data.</text>
</comment>
<gene>
    <name evidence="7" type="ORF">FN846DRAFT_788935</name>
</gene>
<dbReference type="GO" id="GO:0005634">
    <property type="term" value="C:nucleus"/>
    <property type="evidence" value="ECO:0007669"/>
    <property type="project" value="TreeGrafter"/>
</dbReference>
<protein>
    <recommendedName>
        <fullName evidence="1">mRNA m(6)A methyltransferase</fullName>
        <ecNumber evidence="1">2.1.1.348</ecNumber>
    </recommendedName>
</protein>
<evidence type="ECO:0000256" key="3">
    <source>
        <dbReference type="ARBA" id="ARBA00022679"/>
    </source>
</evidence>
<evidence type="ECO:0000256" key="1">
    <source>
        <dbReference type="ARBA" id="ARBA00012160"/>
    </source>
</evidence>
<dbReference type="EMBL" id="VXIS01000632">
    <property type="protein sequence ID" value="KAA8892692.1"/>
    <property type="molecule type" value="Genomic_DNA"/>
</dbReference>
<dbReference type="InParanoid" id="A0A5J5EB38"/>
<reference evidence="7 8" key="1">
    <citation type="submission" date="2019-09" db="EMBL/GenBank/DDBJ databases">
        <title>Draft genome of the ectomycorrhizal ascomycete Sphaerosporella brunnea.</title>
        <authorList>
            <consortium name="DOE Joint Genome Institute"/>
            <person name="Benucci G.M."/>
            <person name="Marozzi G."/>
            <person name="Antonielli L."/>
            <person name="Sanchez S."/>
            <person name="Marco P."/>
            <person name="Wang X."/>
            <person name="Falini L.B."/>
            <person name="Barry K."/>
            <person name="Haridas S."/>
            <person name="Lipzen A."/>
            <person name="Labutti K."/>
            <person name="Grigoriev I.V."/>
            <person name="Murat C."/>
            <person name="Martin F."/>
            <person name="Albertini E."/>
            <person name="Donnini D."/>
            <person name="Bonito G."/>
        </authorList>
    </citation>
    <scope>NUCLEOTIDE SEQUENCE [LARGE SCALE GENOMIC DNA]</scope>
    <source>
        <strain evidence="7 8">Sb_GMNB300</strain>
    </source>
</reference>
<keyword evidence="8" id="KW-1185">Reference proteome</keyword>
<organism evidence="7 8">
    <name type="scientific">Sphaerosporella brunnea</name>
    <dbReference type="NCBI Taxonomy" id="1250544"/>
    <lineage>
        <taxon>Eukaryota</taxon>
        <taxon>Fungi</taxon>
        <taxon>Dikarya</taxon>
        <taxon>Ascomycota</taxon>
        <taxon>Pezizomycotina</taxon>
        <taxon>Pezizomycetes</taxon>
        <taxon>Pezizales</taxon>
        <taxon>Pyronemataceae</taxon>
        <taxon>Sphaerosporella</taxon>
    </lineage>
</organism>
<dbReference type="InterPro" id="IPR029063">
    <property type="entry name" value="SAM-dependent_MTases_sf"/>
</dbReference>
<evidence type="ECO:0000256" key="5">
    <source>
        <dbReference type="ARBA" id="ARBA00048957"/>
    </source>
</evidence>
<accession>A0A5J5EB38</accession>
<keyword evidence="4" id="KW-0949">S-adenosyl-L-methionine</keyword>
<dbReference type="GO" id="GO:0032259">
    <property type="term" value="P:methylation"/>
    <property type="evidence" value="ECO:0007669"/>
    <property type="project" value="UniProtKB-KW"/>
</dbReference>
<evidence type="ECO:0000313" key="7">
    <source>
        <dbReference type="EMBL" id="KAA8892692.1"/>
    </source>
</evidence>
<dbReference type="Proteomes" id="UP000326924">
    <property type="component" value="Unassembled WGS sequence"/>
</dbReference>
<dbReference type="GO" id="GO:0001734">
    <property type="term" value="F:mRNA m(6)A methyltransferase activity"/>
    <property type="evidence" value="ECO:0007669"/>
    <property type="project" value="UniProtKB-EC"/>
</dbReference>
<evidence type="ECO:0000256" key="6">
    <source>
        <dbReference type="PROSITE-ProRule" id="PRU00489"/>
    </source>
</evidence>
<dbReference type="SUPFAM" id="SSF53335">
    <property type="entry name" value="S-adenosyl-L-methionine-dependent methyltransferases"/>
    <property type="match status" value="1"/>
</dbReference>
<evidence type="ECO:0000313" key="8">
    <source>
        <dbReference type="Proteomes" id="UP000326924"/>
    </source>
</evidence>
<dbReference type="Pfam" id="PF05063">
    <property type="entry name" value="MT-A70"/>
    <property type="match status" value="1"/>
</dbReference>